<protein>
    <submittedName>
        <fullName evidence="2">Uncharacterized protein</fullName>
    </submittedName>
</protein>
<dbReference type="Proteomes" id="UP000887576">
    <property type="component" value="Unplaced"/>
</dbReference>
<dbReference type="WBParaSite" id="JU765_v2.g7628.t1">
    <property type="protein sequence ID" value="JU765_v2.g7628.t1"/>
    <property type="gene ID" value="JU765_v2.g7628"/>
</dbReference>
<evidence type="ECO:0000313" key="2">
    <source>
        <dbReference type="WBParaSite" id="JU765_v2.g7628.t1"/>
    </source>
</evidence>
<name>A0AC34RJZ5_9BILA</name>
<accession>A0AC34RJZ5</accession>
<reference evidence="2" key="1">
    <citation type="submission" date="2022-11" db="UniProtKB">
        <authorList>
            <consortium name="WormBaseParasite"/>
        </authorList>
    </citation>
    <scope>IDENTIFICATION</scope>
</reference>
<proteinExistence type="predicted"/>
<sequence length="77" mass="8672">MKVTILVLLLIVLSCETADIIVTKCKTHADCPKLKPVCAPEGRCIQCFTEKDCDPKECSQWAERECQAPSMYCKCNF</sequence>
<evidence type="ECO:0000313" key="1">
    <source>
        <dbReference type="Proteomes" id="UP000887576"/>
    </source>
</evidence>
<organism evidence="1 2">
    <name type="scientific">Panagrolaimus sp. JU765</name>
    <dbReference type="NCBI Taxonomy" id="591449"/>
    <lineage>
        <taxon>Eukaryota</taxon>
        <taxon>Metazoa</taxon>
        <taxon>Ecdysozoa</taxon>
        <taxon>Nematoda</taxon>
        <taxon>Chromadorea</taxon>
        <taxon>Rhabditida</taxon>
        <taxon>Tylenchina</taxon>
        <taxon>Panagrolaimomorpha</taxon>
        <taxon>Panagrolaimoidea</taxon>
        <taxon>Panagrolaimidae</taxon>
        <taxon>Panagrolaimus</taxon>
    </lineage>
</organism>